<feature type="compositionally biased region" description="Low complexity" evidence="4">
    <location>
        <begin position="495"/>
        <end position="505"/>
    </location>
</feature>
<evidence type="ECO:0000256" key="3">
    <source>
        <dbReference type="ARBA" id="ARBA00023212"/>
    </source>
</evidence>
<dbReference type="Proteomes" id="UP001158576">
    <property type="component" value="Chromosome 2"/>
</dbReference>
<dbReference type="InterPro" id="IPR032675">
    <property type="entry name" value="LRR_dom_sf"/>
</dbReference>
<evidence type="ECO:0000256" key="2">
    <source>
        <dbReference type="ARBA" id="ARBA00022490"/>
    </source>
</evidence>
<evidence type="ECO:0000313" key="6">
    <source>
        <dbReference type="Proteomes" id="UP001158576"/>
    </source>
</evidence>
<feature type="region of interest" description="Disordered" evidence="4">
    <location>
        <begin position="472"/>
        <end position="510"/>
    </location>
</feature>
<keyword evidence="6" id="KW-1185">Reference proteome</keyword>
<dbReference type="SMART" id="SM00368">
    <property type="entry name" value="LRR_RI"/>
    <property type="match status" value="2"/>
</dbReference>
<organism evidence="5 6">
    <name type="scientific">Oikopleura dioica</name>
    <name type="common">Tunicate</name>
    <dbReference type="NCBI Taxonomy" id="34765"/>
    <lineage>
        <taxon>Eukaryota</taxon>
        <taxon>Metazoa</taxon>
        <taxon>Chordata</taxon>
        <taxon>Tunicata</taxon>
        <taxon>Appendicularia</taxon>
        <taxon>Copelata</taxon>
        <taxon>Oikopleuridae</taxon>
        <taxon>Oikopleura</taxon>
    </lineage>
</organism>
<evidence type="ECO:0000256" key="1">
    <source>
        <dbReference type="ARBA" id="ARBA00004245"/>
    </source>
</evidence>
<reference evidence="5 6" key="1">
    <citation type="submission" date="2021-04" db="EMBL/GenBank/DDBJ databases">
        <authorList>
            <person name="Bliznina A."/>
        </authorList>
    </citation>
    <scope>NUCLEOTIDE SEQUENCE [LARGE SCALE GENOMIC DNA]</scope>
</reference>
<dbReference type="PANTHER" id="PTHR10901">
    <property type="entry name" value="TROPOMODULIN"/>
    <property type="match status" value="1"/>
</dbReference>
<dbReference type="EMBL" id="OU015567">
    <property type="protein sequence ID" value="CAG5110458.1"/>
    <property type="molecule type" value="Genomic_DNA"/>
</dbReference>
<keyword evidence="3" id="KW-0206">Cytoskeleton</keyword>
<keyword evidence="2" id="KW-0963">Cytoplasm</keyword>
<sequence length="597" mass="67947">MSNYREMLEDYRDLDIDELMKGMTEEELKALDEELERDVIQPNPSYSLRAPTPPPPISDDDSSDEDVRPDPPKQQMVGIPAPLYRKLIEEGKGEWIEHPAFGRVFQPDLSCVPAELLRPAPVDQVKRIEKDVKQDPDWMAKQLRSVQIDTQRMNNPEDMNQQRLQDQIGRLNSIPKRKEEYSRQFTNKTDRQLNQVKSALQQVDHDEIQRFKEEYHEEDASDEELVNPNSPEEILSRCWENENDLTSINLNNILNIPHELLEELMEALEENVYVRELSLVNTGLTDKVAYALAKMLKRNRTLEKVSVESNFITGDGAAKIVKALQKNTVLSELRIDNQRHIFGQNVEQEFVKYLRHNETLCRFGYQFGNAGHRMTCNNFLTRNTDKKRRERMALKKALGGSARQPKKQIKVVSTAKKRKGSLREMQQAPAGQIPLPRRVTERENDLGDSDITSMLEKLDPAEMARLEEYFKAKGGGGGAPSSSARAPPPPPAPAAPTMRPPSASAHSKSARKNLLNELAGEKSLRKVVAPQQKLILPEAIGPFIWQGKKVHPVARYEEWGGNSSAAMELILNALDATQFYLVLESLVNNKQHQQEMI</sequence>
<feature type="compositionally biased region" description="Basic residues" evidence="4">
    <location>
        <begin position="404"/>
        <end position="420"/>
    </location>
</feature>
<dbReference type="PANTHER" id="PTHR10901:SF6">
    <property type="entry name" value="TROPOMODULIN, ISOFORM N"/>
    <property type="match status" value="1"/>
</dbReference>
<dbReference type="Gene3D" id="3.80.10.10">
    <property type="entry name" value="Ribonuclease Inhibitor"/>
    <property type="match status" value="1"/>
</dbReference>
<feature type="region of interest" description="Disordered" evidence="4">
    <location>
        <begin position="397"/>
        <end position="456"/>
    </location>
</feature>
<protein>
    <submittedName>
        <fullName evidence="5">Oidioi.mRNA.OKI2018_I69.chr2.g4858.t1.cds</fullName>
    </submittedName>
</protein>
<dbReference type="InterPro" id="IPR004934">
    <property type="entry name" value="TMOD"/>
</dbReference>
<feature type="region of interest" description="Disordered" evidence="4">
    <location>
        <begin position="35"/>
        <end position="77"/>
    </location>
</feature>
<dbReference type="SUPFAM" id="SSF52047">
    <property type="entry name" value="RNI-like"/>
    <property type="match status" value="1"/>
</dbReference>
<comment type="subcellular location">
    <subcellularLocation>
        <location evidence="1">Cytoplasm</location>
        <location evidence="1">Cytoskeleton</location>
    </subcellularLocation>
</comment>
<name>A0ABN7T552_OIKDI</name>
<accession>A0ABN7T552</accession>
<gene>
    <name evidence="5" type="ORF">OKIOD_LOCUS13623</name>
</gene>
<evidence type="ECO:0000313" key="5">
    <source>
        <dbReference type="EMBL" id="CAG5110458.1"/>
    </source>
</evidence>
<evidence type="ECO:0000256" key="4">
    <source>
        <dbReference type="SAM" id="MobiDB-lite"/>
    </source>
</evidence>
<proteinExistence type="predicted"/>